<proteinExistence type="predicted"/>
<accession>A0A2P2E308</accession>
<gene>
    <name evidence="1" type="ORF">LPTSP4_27830</name>
</gene>
<dbReference type="AlphaFoldDB" id="A0A2P2E308"/>
<protein>
    <submittedName>
        <fullName evidence="1">Uncharacterized protein</fullName>
    </submittedName>
</protein>
<dbReference type="Proteomes" id="UP000245133">
    <property type="component" value="Unassembled WGS sequence"/>
</dbReference>
<keyword evidence="2" id="KW-1185">Reference proteome</keyword>
<dbReference type="EMBL" id="BFBB01000008">
    <property type="protein sequence ID" value="GBF51251.1"/>
    <property type="molecule type" value="Genomic_DNA"/>
</dbReference>
<evidence type="ECO:0000313" key="2">
    <source>
        <dbReference type="Proteomes" id="UP000245133"/>
    </source>
</evidence>
<sequence length="55" mass="6191">MFTIACSMTATDPTLRLWMNNGGKKEAKELIPIAQRHKNRAEGRVNPIQAKIDPK</sequence>
<reference evidence="1 2" key="1">
    <citation type="submission" date="2018-02" db="EMBL/GenBank/DDBJ databases">
        <title>Novel Leptospira species isolated from soil and water in Japan.</title>
        <authorList>
            <person name="Nakao R."/>
            <person name="Masuzawa T."/>
        </authorList>
    </citation>
    <scope>NUCLEOTIDE SEQUENCE [LARGE SCALE GENOMIC DNA]</scope>
    <source>
        <strain evidence="1 2">YH101</strain>
    </source>
</reference>
<comment type="caution">
    <text evidence="1">The sequence shown here is derived from an EMBL/GenBank/DDBJ whole genome shotgun (WGS) entry which is preliminary data.</text>
</comment>
<evidence type="ECO:0000313" key="1">
    <source>
        <dbReference type="EMBL" id="GBF51251.1"/>
    </source>
</evidence>
<organism evidence="1 2">
    <name type="scientific">Leptospira ryugenii</name>
    <dbReference type="NCBI Taxonomy" id="1917863"/>
    <lineage>
        <taxon>Bacteria</taxon>
        <taxon>Pseudomonadati</taxon>
        <taxon>Spirochaetota</taxon>
        <taxon>Spirochaetia</taxon>
        <taxon>Leptospirales</taxon>
        <taxon>Leptospiraceae</taxon>
        <taxon>Leptospira</taxon>
    </lineage>
</organism>
<name>A0A2P2E308_9LEPT</name>